<dbReference type="EMBL" id="JAAMPC010000016">
    <property type="protein sequence ID" value="KAG2250882.1"/>
    <property type="molecule type" value="Genomic_DNA"/>
</dbReference>
<organism evidence="1 2">
    <name type="scientific">Brassica carinata</name>
    <name type="common">Ethiopian mustard</name>
    <name type="synonym">Abyssinian cabbage</name>
    <dbReference type="NCBI Taxonomy" id="52824"/>
    <lineage>
        <taxon>Eukaryota</taxon>
        <taxon>Viridiplantae</taxon>
        <taxon>Streptophyta</taxon>
        <taxon>Embryophyta</taxon>
        <taxon>Tracheophyta</taxon>
        <taxon>Spermatophyta</taxon>
        <taxon>Magnoliopsida</taxon>
        <taxon>eudicotyledons</taxon>
        <taxon>Gunneridae</taxon>
        <taxon>Pentapetalae</taxon>
        <taxon>rosids</taxon>
        <taxon>malvids</taxon>
        <taxon>Brassicales</taxon>
        <taxon>Brassicaceae</taxon>
        <taxon>Brassiceae</taxon>
        <taxon>Brassica</taxon>
    </lineage>
</organism>
<dbReference type="OrthoDB" id="1929172at2759"/>
<gene>
    <name evidence="1" type="ORF">Bca52824_081018</name>
</gene>
<name>A0A8X7PH67_BRACI</name>
<accession>A0A8X7PH67</accession>
<dbReference type="AlphaFoldDB" id="A0A8X7PH67"/>
<comment type="caution">
    <text evidence="1">The sequence shown here is derived from an EMBL/GenBank/DDBJ whole genome shotgun (WGS) entry which is preliminary data.</text>
</comment>
<proteinExistence type="predicted"/>
<protein>
    <submittedName>
        <fullName evidence="1">Uncharacterized protein</fullName>
    </submittedName>
</protein>
<evidence type="ECO:0000313" key="2">
    <source>
        <dbReference type="Proteomes" id="UP000886595"/>
    </source>
</evidence>
<sequence length="78" mass="8654">MTSGIRFGDSPSRRYGSDLPKLEVFVCTADPVIEPPLMVVNTVVPCWLSITHRSNSRCISAHVLCSRGSRICSKKINY</sequence>
<reference evidence="1 2" key="1">
    <citation type="submission" date="2020-02" db="EMBL/GenBank/DDBJ databases">
        <authorList>
            <person name="Ma Q."/>
            <person name="Huang Y."/>
            <person name="Song X."/>
            <person name="Pei D."/>
        </authorList>
    </citation>
    <scope>NUCLEOTIDE SEQUENCE [LARGE SCALE GENOMIC DNA]</scope>
    <source>
        <strain evidence="1">Sxm20200214</strain>
        <tissue evidence="1">Leaf</tissue>
    </source>
</reference>
<keyword evidence="2" id="KW-1185">Reference proteome</keyword>
<evidence type="ECO:0000313" key="1">
    <source>
        <dbReference type="EMBL" id="KAG2250882.1"/>
    </source>
</evidence>
<dbReference type="Proteomes" id="UP000886595">
    <property type="component" value="Unassembled WGS sequence"/>
</dbReference>